<dbReference type="SUPFAM" id="SSF52540">
    <property type="entry name" value="P-loop containing nucleoside triphosphate hydrolases"/>
    <property type="match status" value="1"/>
</dbReference>
<feature type="non-terminal residue" evidence="6">
    <location>
        <position position="1"/>
    </location>
</feature>
<evidence type="ECO:0000313" key="6">
    <source>
        <dbReference type="EMBL" id="CAF4069818.1"/>
    </source>
</evidence>
<organism evidence="6 7">
    <name type="scientific">Adineta steineri</name>
    <dbReference type="NCBI Taxonomy" id="433720"/>
    <lineage>
        <taxon>Eukaryota</taxon>
        <taxon>Metazoa</taxon>
        <taxon>Spiralia</taxon>
        <taxon>Gnathifera</taxon>
        <taxon>Rotifera</taxon>
        <taxon>Eurotatoria</taxon>
        <taxon>Bdelloidea</taxon>
        <taxon>Adinetida</taxon>
        <taxon>Adinetidae</taxon>
        <taxon>Adineta</taxon>
    </lineage>
</organism>
<dbReference type="PANTHER" id="PTHR11384">
    <property type="entry name" value="ATP-BINDING CASSETTE, SUB-FAMILY D MEMBER"/>
    <property type="match status" value="1"/>
</dbReference>
<evidence type="ECO:0000256" key="4">
    <source>
        <dbReference type="ARBA" id="ARBA00023136"/>
    </source>
</evidence>
<keyword evidence="2 5" id="KW-0812">Transmembrane</keyword>
<dbReference type="InterPro" id="IPR027417">
    <property type="entry name" value="P-loop_NTPase"/>
</dbReference>
<feature type="transmembrane region" description="Helical" evidence="5">
    <location>
        <begin position="283"/>
        <end position="305"/>
    </location>
</feature>
<feature type="transmembrane region" description="Helical" evidence="5">
    <location>
        <begin position="391"/>
        <end position="416"/>
    </location>
</feature>
<protein>
    <recommendedName>
        <fullName evidence="8">ABC transmembrane type-1 domain-containing protein</fullName>
    </recommendedName>
</protein>
<comment type="caution">
    <text evidence="6">The sequence shown here is derived from an EMBL/GenBank/DDBJ whole genome shotgun (WGS) entry which is preliminary data.</text>
</comment>
<dbReference type="EMBL" id="CAJOAY010004435">
    <property type="protein sequence ID" value="CAF4069818.1"/>
    <property type="molecule type" value="Genomic_DNA"/>
</dbReference>
<dbReference type="Gene3D" id="3.40.50.300">
    <property type="entry name" value="P-loop containing nucleotide triphosphate hydrolases"/>
    <property type="match status" value="1"/>
</dbReference>
<feature type="transmembrane region" description="Helical" evidence="5">
    <location>
        <begin position="174"/>
        <end position="195"/>
    </location>
</feature>
<feature type="transmembrane region" description="Helical" evidence="5">
    <location>
        <begin position="259"/>
        <end position="276"/>
    </location>
</feature>
<evidence type="ECO:0000256" key="1">
    <source>
        <dbReference type="ARBA" id="ARBA00022448"/>
    </source>
</evidence>
<dbReference type="AlphaFoldDB" id="A0A819SYQ3"/>
<keyword evidence="3 5" id="KW-1133">Transmembrane helix</keyword>
<keyword evidence="1" id="KW-0813">Transport</keyword>
<evidence type="ECO:0000256" key="2">
    <source>
        <dbReference type="ARBA" id="ARBA00022692"/>
    </source>
</evidence>
<proteinExistence type="predicted"/>
<dbReference type="PANTHER" id="PTHR11384:SF59">
    <property type="entry name" value="LYSOSOMAL COBALAMIN TRANSPORTER ABCD4"/>
    <property type="match status" value="1"/>
</dbReference>
<sequence>MDWSQCLSIGEQQRLSFIRLLALFTYSTSADTDRCLVMLDESTSAIDAQTEMEIYKTMAELRVWFITISHRQSLTKYHQKQLRLSHPDQTQPHGELSRANSITVTETFGEGQQQEQQQEQHKRLEQELYEEWKYVQVKTADAKFTSFLKSFRNIWNLLHLPFDANGRRLRLQTYLAWLCCFLLLSLYSYISYGLATQTGTIFRVLNDYAASNITITEAQERIKSQSVILILRITSATILVSAEVAGGQLIASFYTQRQASYIGVIVMCIPYTILLAQQHGQQNILIIYLSQIIFLAMIVLVTVPYTRLNLKFENLFTLYVNQQKRIDLQAEQIALSDLEVINIEKKHLTEKLDKSVYAQYYAACYYGLLVGFSILATWSSTIINYAIPSALYFYVLSNVTPAEATAIITLTVYSGYLQMNLAGFNSYGQTWSQIRTLGNRIATSL</sequence>
<keyword evidence="4 5" id="KW-0472">Membrane</keyword>
<evidence type="ECO:0000256" key="3">
    <source>
        <dbReference type="ARBA" id="ARBA00022989"/>
    </source>
</evidence>
<evidence type="ECO:0008006" key="8">
    <source>
        <dbReference type="Google" id="ProtNLM"/>
    </source>
</evidence>
<accession>A0A819SYQ3</accession>
<evidence type="ECO:0000256" key="5">
    <source>
        <dbReference type="SAM" id="Phobius"/>
    </source>
</evidence>
<feature type="transmembrane region" description="Helical" evidence="5">
    <location>
        <begin position="229"/>
        <end position="253"/>
    </location>
</feature>
<name>A0A819SYQ3_9BILA</name>
<dbReference type="Proteomes" id="UP000663881">
    <property type="component" value="Unassembled WGS sequence"/>
</dbReference>
<dbReference type="InterPro" id="IPR050835">
    <property type="entry name" value="ABC_transporter_sub-D"/>
</dbReference>
<evidence type="ECO:0000313" key="7">
    <source>
        <dbReference type="Proteomes" id="UP000663881"/>
    </source>
</evidence>
<feature type="transmembrane region" description="Helical" evidence="5">
    <location>
        <begin position="358"/>
        <end position="379"/>
    </location>
</feature>
<feature type="non-terminal residue" evidence="6">
    <location>
        <position position="445"/>
    </location>
</feature>
<reference evidence="6" key="1">
    <citation type="submission" date="2021-02" db="EMBL/GenBank/DDBJ databases">
        <authorList>
            <person name="Nowell W R."/>
        </authorList>
    </citation>
    <scope>NUCLEOTIDE SEQUENCE</scope>
</reference>
<gene>
    <name evidence="6" type="ORF">OKA104_LOCUS33903</name>
</gene>